<dbReference type="Proteomes" id="UP000233293">
    <property type="component" value="Unassembled WGS sequence"/>
</dbReference>
<evidence type="ECO:0000256" key="5">
    <source>
        <dbReference type="ARBA" id="ARBA00023004"/>
    </source>
</evidence>
<dbReference type="EC" id="3.5.1.88" evidence="6"/>
<dbReference type="HAMAP" id="MF_00163">
    <property type="entry name" value="Pep_deformylase"/>
    <property type="match status" value="1"/>
</dbReference>
<feature type="binding site" evidence="6">
    <location>
        <position position="94"/>
    </location>
    <ligand>
        <name>Fe cation</name>
        <dbReference type="ChEBI" id="CHEBI:24875"/>
    </ligand>
</feature>
<dbReference type="PIRSF" id="PIRSF004749">
    <property type="entry name" value="Pep_def"/>
    <property type="match status" value="1"/>
</dbReference>
<name>A0A2N3Q0N2_9PROT</name>
<dbReference type="FunFam" id="3.90.45.10:FF:000005">
    <property type="entry name" value="Peptide deformylase"/>
    <property type="match status" value="1"/>
</dbReference>
<comment type="function">
    <text evidence="6">Removes the formyl group from the N-terminal Met of newly synthesized proteins. Requires at least a dipeptide for an efficient rate of reaction. N-terminal L-methionine is a prerequisite for activity but the enzyme has broad specificity at other positions.</text>
</comment>
<comment type="cofactor">
    <cofactor evidence="6">
        <name>Fe(2+)</name>
        <dbReference type="ChEBI" id="CHEBI:29033"/>
    </cofactor>
    <text evidence="6">Binds 1 Fe(2+) ion.</text>
</comment>
<dbReference type="OrthoDB" id="9804313at2"/>
<proteinExistence type="inferred from homology"/>
<keyword evidence="3 6" id="KW-0378">Hydrolase</keyword>
<organism evidence="7 8">
    <name type="scientific">Telmatospirillum siberiense</name>
    <dbReference type="NCBI Taxonomy" id="382514"/>
    <lineage>
        <taxon>Bacteria</taxon>
        <taxon>Pseudomonadati</taxon>
        <taxon>Pseudomonadota</taxon>
        <taxon>Alphaproteobacteria</taxon>
        <taxon>Rhodospirillales</taxon>
        <taxon>Rhodospirillaceae</taxon>
        <taxon>Telmatospirillum</taxon>
    </lineage>
</organism>
<keyword evidence="2 6" id="KW-0479">Metal-binding</keyword>
<evidence type="ECO:0000256" key="1">
    <source>
        <dbReference type="ARBA" id="ARBA00010759"/>
    </source>
</evidence>
<evidence type="ECO:0000313" key="8">
    <source>
        <dbReference type="Proteomes" id="UP000233293"/>
    </source>
</evidence>
<keyword evidence="5 6" id="KW-0408">Iron</keyword>
<evidence type="ECO:0000313" key="7">
    <source>
        <dbReference type="EMBL" id="PKU26202.1"/>
    </source>
</evidence>
<reference evidence="8" key="1">
    <citation type="submission" date="2017-12" db="EMBL/GenBank/DDBJ databases">
        <title>Draft genome sequence of Telmatospirillum siberiense 26-4b1T, an acidotolerant peatland alphaproteobacterium potentially involved in sulfur cycling.</title>
        <authorList>
            <person name="Hausmann B."/>
            <person name="Pjevac P."/>
            <person name="Schreck K."/>
            <person name="Herbold C.W."/>
            <person name="Daims H."/>
            <person name="Wagner M."/>
            <person name="Pester M."/>
            <person name="Loy A."/>
        </authorList>
    </citation>
    <scope>NUCLEOTIDE SEQUENCE [LARGE SCALE GENOMIC DNA]</scope>
    <source>
        <strain evidence="8">26-4b1</strain>
    </source>
</reference>
<dbReference type="CDD" id="cd00487">
    <property type="entry name" value="Pep_deformylase"/>
    <property type="match status" value="1"/>
</dbReference>
<dbReference type="NCBIfam" id="TIGR00079">
    <property type="entry name" value="pept_deformyl"/>
    <property type="match status" value="1"/>
</dbReference>
<keyword evidence="8" id="KW-1185">Reference proteome</keyword>
<evidence type="ECO:0000256" key="3">
    <source>
        <dbReference type="ARBA" id="ARBA00022801"/>
    </source>
</evidence>
<dbReference type="SUPFAM" id="SSF56420">
    <property type="entry name" value="Peptide deformylase"/>
    <property type="match status" value="1"/>
</dbReference>
<dbReference type="NCBIfam" id="NF001159">
    <property type="entry name" value="PRK00150.1-3"/>
    <property type="match status" value="1"/>
</dbReference>
<dbReference type="GO" id="GO:0046872">
    <property type="term" value="F:metal ion binding"/>
    <property type="evidence" value="ECO:0007669"/>
    <property type="project" value="UniProtKB-KW"/>
</dbReference>
<dbReference type="PRINTS" id="PR01576">
    <property type="entry name" value="PDEFORMYLASE"/>
</dbReference>
<dbReference type="Pfam" id="PF01327">
    <property type="entry name" value="Pep_deformylase"/>
    <property type="match status" value="1"/>
</dbReference>
<protein>
    <recommendedName>
        <fullName evidence="6">Peptide deformylase</fullName>
        <shortName evidence="6">PDF</shortName>
        <ecNumber evidence="6">3.5.1.88</ecNumber>
    </recommendedName>
    <alternativeName>
        <fullName evidence="6">Polypeptide deformylase</fullName>
    </alternativeName>
</protein>
<dbReference type="PANTHER" id="PTHR10458">
    <property type="entry name" value="PEPTIDE DEFORMYLASE"/>
    <property type="match status" value="1"/>
</dbReference>
<comment type="similarity">
    <text evidence="1 6">Belongs to the polypeptide deformylase family.</text>
</comment>
<dbReference type="InterPro" id="IPR023635">
    <property type="entry name" value="Peptide_deformylase"/>
</dbReference>
<evidence type="ECO:0000256" key="2">
    <source>
        <dbReference type="ARBA" id="ARBA00022723"/>
    </source>
</evidence>
<dbReference type="AlphaFoldDB" id="A0A2N3Q0N2"/>
<dbReference type="RefSeq" id="WP_101249163.1">
    <property type="nucleotide sequence ID" value="NZ_PIUM01000002.1"/>
</dbReference>
<dbReference type="PANTHER" id="PTHR10458:SF22">
    <property type="entry name" value="PEPTIDE DEFORMYLASE"/>
    <property type="match status" value="1"/>
</dbReference>
<comment type="caution">
    <text evidence="7">The sequence shown here is derived from an EMBL/GenBank/DDBJ whole genome shotgun (WGS) entry which is preliminary data.</text>
</comment>
<dbReference type="InterPro" id="IPR036821">
    <property type="entry name" value="Peptide_deformylase_sf"/>
</dbReference>
<comment type="catalytic activity">
    <reaction evidence="6">
        <text>N-terminal N-formyl-L-methionyl-[peptide] + H2O = N-terminal L-methionyl-[peptide] + formate</text>
        <dbReference type="Rhea" id="RHEA:24420"/>
        <dbReference type="Rhea" id="RHEA-COMP:10639"/>
        <dbReference type="Rhea" id="RHEA-COMP:10640"/>
        <dbReference type="ChEBI" id="CHEBI:15377"/>
        <dbReference type="ChEBI" id="CHEBI:15740"/>
        <dbReference type="ChEBI" id="CHEBI:49298"/>
        <dbReference type="ChEBI" id="CHEBI:64731"/>
        <dbReference type="EC" id="3.5.1.88"/>
    </reaction>
</comment>
<feature type="binding site" evidence="6">
    <location>
        <position position="136"/>
    </location>
    <ligand>
        <name>Fe cation</name>
        <dbReference type="ChEBI" id="CHEBI:24875"/>
    </ligand>
</feature>
<keyword evidence="4 6" id="KW-0648">Protein biosynthesis</keyword>
<gene>
    <name evidence="6" type="primary">def</name>
    <name evidence="7" type="ORF">CWS72_03515</name>
</gene>
<dbReference type="Gene3D" id="3.90.45.10">
    <property type="entry name" value="Peptide deformylase"/>
    <property type="match status" value="1"/>
</dbReference>
<evidence type="ECO:0000256" key="4">
    <source>
        <dbReference type="ARBA" id="ARBA00022917"/>
    </source>
</evidence>
<evidence type="ECO:0000256" key="6">
    <source>
        <dbReference type="HAMAP-Rule" id="MF_00163"/>
    </source>
</evidence>
<dbReference type="GO" id="GO:0042586">
    <property type="term" value="F:peptide deformylase activity"/>
    <property type="evidence" value="ECO:0007669"/>
    <property type="project" value="UniProtKB-UniRule"/>
</dbReference>
<feature type="active site" evidence="6">
    <location>
        <position position="137"/>
    </location>
</feature>
<feature type="binding site" evidence="6">
    <location>
        <position position="140"/>
    </location>
    <ligand>
        <name>Fe cation</name>
        <dbReference type="ChEBI" id="CHEBI:24875"/>
    </ligand>
</feature>
<sequence>MALLPILVAPDPFLKLKAKRVDTVDDALRRLMDDMLETMYAAPGIGLAAPQVGVSKRLLVIDLAKEEEPKAPLCMVNPELTWLSDEEATYEEGCLSVPEHYADVVRPARVRVRFIDRQNEIREIEADGLLATVIQHEMDHLDGVLFVDHLTNLKRNMILRKLVKARKTTAGASL</sequence>
<dbReference type="GO" id="GO:0006412">
    <property type="term" value="P:translation"/>
    <property type="evidence" value="ECO:0007669"/>
    <property type="project" value="UniProtKB-UniRule"/>
</dbReference>
<dbReference type="EMBL" id="PIUM01000002">
    <property type="protein sequence ID" value="PKU26202.1"/>
    <property type="molecule type" value="Genomic_DNA"/>
</dbReference>
<accession>A0A2N3Q0N2</accession>